<gene>
    <name evidence="2" type="ORF">NDU88_008680</name>
</gene>
<comment type="caution">
    <text evidence="2">The sequence shown here is derived from an EMBL/GenBank/DDBJ whole genome shotgun (WGS) entry which is preliminary data.</text>
</comment>
<accession>A0AAV7P5R4</accession>
<dbReference type="Proteomes" id="UP001066276">
    <property type="component" value="Chromosome 8"/>
</dbReference>
<evidence type="ECO:0000256" key="1">
    <source>
        <dbReference type="SAM" id="MobiDB-lite"/>
    </source>
</evidence>
<name>A0AAV7P5R4_PLEWA</name>
<protein>
    <submittedName>
        <fullName evidence="2">Uncharacterized protein</fullName>
    </submittedName>
</protein>
<dbReference type="EMBL" id="JANPWB010000012">
    <property type="protein sequence ID" value="KAJ1120515.1"/>
    <property type="molecule type" value="Genomic_DNA"/>
</dbReference>
<evidence type="ECO:0000313" key="2">
    <source>
        <dbReference type="EMBL" id="KAJ1120515.1"/>
    </source>
</evidence>
<evidence type="ECO:0000313" key="3">
    <source>
        <dbReference type="Proteomes" id="UP001066276"/>
    </source>
</evidence>
<feature type="compositionally biased region" description="Low complexity" evidence="1">
    <location>
        <begin position="10"/>
        <end position="21"/>
    </location>
</feature>
<organism evidence="2 3">
    <name type="scientific">Pleurodeles waltl</name>
    <name type="common">Iberian ribbed newt</name>
    <dbReference type="NCBI Taxonomy" id="8319"/>
    <lineage>
        <taxon>Eukaryota</taxon>
        <taxon>Metazoa</taxon>
        <taxon>Chordata</taxon>
        <taxon>Craniata</taxon>
        <taxon>Vertebrata</taxon>
        <taxon>Euteleostomi</taxon>
        <taxon>Amphibia</taxon>
        <taxon>Batrachia</taxon>
        <taxon>Caudata</taxon>
        <taxon>Salamandroidea</taxon>
        <taxon>Salamandridae</taxon>
        <taxon>Pleurodelinae</taxon>
        <taxon>Pleurodeles</taxon>
    </lineage>
</organism>
<sequence>MLTHGSLRNSLPVPSSVSALPGRHTKPDIRVPYCTRRPPRTGTQHIRATKWSLVAAEGKIRYKLLLNRIFLLHICRYVHRVRTLRARTHITDGGVPKGNRRVSGLVKKEEMRRRGAEREWHMSARALTLGDSGHCRKTYAITRTRYPGRYWTRGVF</sequence>
<dbReference type="AlphaFoldDB" id="A0AAV7P5R4"/>
<proteinExistence type="predicted"/>
<feature type="region of interest" description="Disordered" evidence="1">
    <location>
        <begin position="1"/>
        <end position="30"/>
    </location>
</feature>
<reference evidence="2" key="1">
    <citation type="journal article" date="2022" name="bioRxiv">
        <title>Sequencing and chromosome-scale assembly of the giantPleurodeles waltlgenome.</title>
        <authorList>
            <person name="Brown T."/>
            <person name="Elewa A."/>
            <person name="Iarovenko S."/>
            <person name="Subramanian E."/>
            <person name="Araus A.J."/>
            <person name="Petzold A."/>
            <person name="Susuki M."/>
            <person name="Suzuki K.-i.T."/>
            <person name="Hayashi T."/>
            <person name="Toyoda A."/>
            <person name="Oliveira C."/>
            <person name="Osipova E."/>
            <person name="Leigh N.D."/>
            <person name="Simon A."/>
            <person name="Yun M.H."/>
        </authorList>
    </citation>
    <scope>NUCLEOTIDE SEQUENCE</scope>
    <source>
        <strain evidence="2">20211129_DDA</strain>
        <tissue evidence="2">Liver</tissue>
    </source>
</reference>
<keyword evidence="3" id="KW-1185">Reference proteome</keyword>